<dbReference type="Gene3D" id="2.170.150.70">
    <property type="match status" value="1"/>
</dbReference>
<gene>
    <name evidence="5" type="ORF">LZC94_29415</name>
</gene>
<sequence>MKTYAGGCHCGKVRYEVTADIDKVMQCNCSICSKRAHLLSFVGADQFRLLAGEDALSDYQFGKRNIHHLFCATCGIESFARGTTPTGQQMVAVNARCVDGLDISGLPVQHVDGKSF</sequence>
<name>A0ABZ2LM19_9BACT</name>
<evidence type="ECO:0000313" key="6">
    <source>
        <dbReference type="Proteomes" id="UP001370348"/>
    </source>
</evidence>
<keyword evidence="3" id="KW-0862">Zinc</keyword>
<keyword evidence="6" id="KW-1185">Reference proteome</keyword>
<dbReference type="PANTHER" id="PTHR28620:SF1">
    <property type="entry name" value="CENP-V_GFA DOMAIN-CONTAINING PROTEIN"/>
    <property type="match status" value="1"/>
</dbReference>
<comment type="similarity">
    <text evidence="1">Belongs to the Gfa family.</text>
</comment>
<evidence type="ECO:0000313" key="5">
    <source>
        <dbReference type="EMBL" id="WXB11963.1"/>
    </source>
</evidence>
<feature type="domain" description="CENP-V/GFA" evidence="4">
    <location>
        <begin position="4"/>
        <end position="116"/>
    </location>
</feature>
<evidence type="ECO:0000256" key="3">
    <source>
        <dbReference type="ARBA" id="ARBA00022833"/>
    </source>
</evidence>
<dbReference type="InterPro" id="IPR011057">
    <property type="entry name" value="Mss4-like_sf"/>
</dbReference>
<dbReference type="SUPFAM" id="SSF51316">
    <property type="entry name" value="Mss4-like"/>
    <property type="match status" value="1"/>
</dbReference>
<protein>
    <submittedName>
        <fullName evidence="5">GFA family protein</fullName>
    </submittedName>
</protein>
<keyword evidence="2" id="KW-0479">Metal-binding</keyword>
<organism evidence="5 6">
    <name type="scientific">Pendulispora albinea</name>
    <dbReference type="NCBI Taxonomy" id="2741071"/>
    <lineage>
        <taxon>Bacteria</taxon>
        <taxon>Pseudomonadati</taxon>
        <taxon>Myxococcota</taxon>
        <taxon>Myxococcia</taxon>
        <taxon>Myxococcales</taxon>
        <taxon>Sorangiineae</taxon>
        <taxon>Pendulisporaceae</taxon>
        <taxon>Pendulispora</taxon>
    </lineage>
</organism>
<evidence type="ECO:0000259" key="4">
    <source>
        <dbReference type="PROSITE" id="PS51891"/>
    </source>
</evidence>
<dbReference type="InterPro" id="IPR006913">
    <property type="entry name" value="CENP-V/GFA"/>
</dbReference>
<dbReference type="PANTHER" id="PTHR28620">
    <property type="entry name" value="CENTROMERE PROTEIN V"/>
    <property type="match status" value="1"/>
</dbReference>
<dbReference type="EMBL" id="CP089984">
    <property type="protein sequence ID" value="WXB11963.1"/>
    <property type="molecule type" value="Genomic_DNA"/>
</dbReference>
<dbReference type="Proteomes" id="UP001370348">
    <property type="component" value="Chromosome"/>
</dbReference>
<evidence type="ECO:0000256" key="2">
    <source>
        <dbReference type="ARBA" id="ARBA00022723"/>
    </source>
</evidence>
<reference evidence="5 6" key="1">
    <citation type="submission" date="2021-12" db="EMBL/GenBank/DDBJ databases">
        <title>Discovery of the Pendulisporaceae a myxobacterial family with distinct sporulation behavior and unique specialized metabolism.</title>
        <authorList>
            <person name="Garcia R."/>
            <person name="Popoff A."/>
            <person name="Bader C.D."/>
            <person name="Loehr J."/>
            <person name="Walesch S."/>
            <person name="Walt C."/>
            <person name="Boldt J."/>
            <person name="Bunk B."/>
            <person name="Haeckl F.J.F.P.J."/>
            <person name="Gunesch A.P."/>
            <person name="Birkelbach J."/>
            <person name="Nuebel U."/>
            <person name="Pietschmann T."/>
            <person name="Bach T."/>
            <person name="Mueller R."/>
        </authorList>
    </citation>
    <scope>NUCLEOTIDE SEQUENCE [LARGE SCALE GENOMIC DNA]</scope>
    <source>
        <strain evidence="5 6">MSr11954</strain>
    </source>
</reference>
<accession>A0ABZ2LM19</accession>
<evidence type="ECO:0000256" key="1">
    <source>
        <dbReference type="ARBA" id="ARBA00005495"/>
    </source>
</evidence>
<dbReference type="RefSeq" id="WP_394821579.1">
    <property type="nucleotide sequence ID" value="NZ_CP089984.1"/>
</dbReference>
<proteinExistence type="inferred from homology"/>
<dbReference type="Pfam" id="PF04828">
    <property type="entry name" value="GFA"/>
    <property type="match status" value="1"/>
</dbReference>
<dbReference type="PROSITE" id="PS51891">
    <property type="entry name" value="CENP_V_GFA"/>
    <property type="match status" value="1"/>
</dbReference>
<dbReference type="InterPro" id="IPR052355">
    <property type="entry name" value="CENP-V-like"/>
</dbReference>